<dbReference type="AlphaFoldDB" id="A0A2N1MFT4"/>
<dbReference type="Gene3D" id="3.30.200.20">
    <property type="entry name" value="Phosphorylase Kinase, domain 1"/>
    <property type="match status" value="1"/>
</dbReference>
<dbReference type="PANTHER" id="PTHR44329">
    <property type="entry name" value="SERINE/THREONINE-PROTEIN KINASE TNNI3K-RELATED"/>
    <property type="match status" value="1"/>
</dbReference>
<feature type="domain" description="Protein kinase" evidence="1">
    <location>
        <begin position="639"/>
        <end position="847"/>
    </location>
</feature>
<dbReference type="InterPro" id="IPR000719">
    <property type="entry name" value="Prot_kinase_dom"/>
</dbReference>
<reference evidence="2 3" key="2">
    <citation type="submission" date="2017-10" db="EMBL/GenBank/DDBJ databases">
        <title>Extensive intraspecific genome diversity in a model arbuscular mycorrhizal fungus.</title>
        <authorList>
            <person name="Chen E.C.H."/>
            <person name="Morin E."/>
            <person name="Baudet D."/>
            <person name="Noel J."/>
            <person name="Ndikumana S."/>
            <person name="Charron P."/>
            <person name="St-Onge C."/>
            <person name="Giorgi J."/>
            <person name="Grigoriev I.V."/>
            <person name="Roux C."/>
            <person name="Martin F.M."/>
            <person name="Corradi N."/>
        </authorList>
    </citation>
    <scope>NUCLEOTIDE SEQUENCE [LARGE SCALE GENOMIC DNA]</scope>
    <source>
        <strain evidence="2 3">C2</strain>
    </source>
</reference>
<protein>
    <recommendedName>
        <fullName evidence="1">Protein kinase domain-containing protein</fullName>
    </recommendedName>
</protein>
<reference evidence="2 3" key="1">
    <citation type="submission" date="2016-04" db="EMBL/GenBank/DDBJ databases">
        <title>Genome analyses suggest a sexual origin of heterokaryosis in a supposedly ancient asexual fungus.</title>
        <authorList>
            <person name="Ropars J."/>
            <person name="Sedzielewska K."/>
            <person name="Noel J."/>
            <person name="Charron P."/>
            <person name="Farinelli L."/>
            <person name="Marton T."/>
            <person name="Kruger M."/>
            <person name="Pelin A."/>
            <person name="Brachmann A."/>
            <person name="Corradi N."/>
        </authorList>
    </citation>
    <scope>NUCLEOTIDE SEQUENCE [LARGE SCALE GENOMIC DNA]</scope>
    <source>
        <strain evidence="2 3">C2</strain>
    </source>
</reference>
<dbReference type="VEuPathDB" id="FungiDB:RhiirA1_476053"/>
<dbReference type="InterPro" id="IPR011009">
    <property type="entry name" value="Kinase-like_dom_sf"/>
</dbReference>
<dbReference type="InterPro" id="IPR051681">
    <property type="entry name" value="Ser/Thr_Kinases-Pseudokinases"/>
</dbReference>
<comment type="caution">
    <text evidence="2">The sequence shown here is derived from an EMBL/GenBank/DDBJ whole genome shotgun (WGS) entry which is preliminary data.</text>
</comment>
<dbReference type="VEuPathDB" id="FungiDB:RhiirFUN_025203"/>
<organism evidence="2 3">
    <name type="scientific">Rhizophagus irregularis</name>
    <dbReference type="NCBI Taxonomy" id="588596"/>
    <lineage>
        <taxon>Eukaryota</taxon>
        <taxon>Fungi</taxon>
        <taxon>Fungi incertae sedis</taxon>
        <taxon>Mucoromycota</taxon>
        <taxon>Glomeromycotina</taxon>
        <taxon>Glomeromycetes</taxon>
        <taxon>Glomerales</taxon>
        <taxon>Glomeraceae</taxon>
        <taxon>Rhizophagus</taxon>
    </lineage>
</organism>
<dbReference type="Gene3D" id="1.10.510.10">
    <property type="entry name" value="Transferase(Phosphotransferase) domain 1"/>
    <property type="match status" value="1"/>
</dbReference>
<dbReference type="EMBL" id="LLXL01002568">
    <property type="protein sequence ID" value="PKK60484.1"/>
    <property type="molecule type" value="Genomic_DNA"/>
</dbReference>
<dbReference type="VEuPathDB" id="FungiDB:FUN_022810"/>
<gene>
    <name evidence="2" type="ORF">RhiirC2_856822</name>
</gene>
<dbReference type="PROSITE" id="PS50011">
    <property type="entry name" value="PROTEIN_KINASE_DOM"/>
    <property type="match status" value="1"/>
</dbReference>
<name>A0A2N1MFT4_9GLOM</name>
<dbReference type="SUPFAM" id="SSF56112">
    <property type="entry name" value="Protein kinase-like (PK-like)"/>
    <property type="match status" value="1"/>
</dbReference>
<evidence type="ECO:0000313" key="2">
    <source>
        <dbReference type="EMBL" id="PKK60484.1"/>
    </source>
</evidence>
<accession>A0A2N1MFT4</accession>
<evidence type="ECO:0000313" key="3">
    <source>
        <dbReference type="Proteomes" id="UP000233469"/>
    </source>
</evidence>
<sequence length="847" mass="100897">MEILGFRDLTAGKKIIAENFTNWTSGNEIIDNFIREKQLNYDGSVKAVFEWIPYNEFIDIKEIGKNCFFTAIWKEGTLFYYKDENEWTKTSYEVVTLKFLYDLQNITNELINNVETYLKSDVIFGISQNPDTKVYLLVFNVKYFNCYCEKCGNEYDSREYKWCKQCQTNQLKNDFTNWTSRNYKTDYFIQKMQLKINNYDDTIFEWIPYNEFIIIKELENYTLTIWKKGPLYYNTNDEKLVRKSYERVYLLFLYVNSHEITDEFSKNEIESYLKNDVIFGISQNPDTKVYILVFNDKCFDHYCEKCDNEYDDKKYKWCKQCQINQLKCNFTNWTSGNIKLYDFIQKMQLKINSRHDKIFEWISYNEFIIIEELEKYTLAIWENDNTNDKKFVRKSRERVHLKYLYNSQEITTEFSNEVESYLKNDVIFGISQNPDTEVYLLVFNDEYFKYYCEKCDSEYDRKYKLCKQCQINYLKNNFEDWTSGNEKVDDFIQKMQLKINGRRGEIFEWISYNEFIEIRELGNNVLATAIWKDGPLYYSSVRRSYDREINKNVILKYLCNSQNVSQLFSNEVIYSVEKNYGVTQNPITKDYMLVCKIESCQTDHENKKINDLIQKIKLNINHNSSRSDIMFEWIPYDQFNDIKEIGKGGFSTVYSAIRKDGLLYYKAGCERKSNTNVALKCLNNFDEFINEAKAYPHQNILKIYGISQNPTTKDYIMVLEYAEGGDFNIYLNKKNILFTKCKPSFLNNYADYIICIMGLCKKIDDINETNIFGVMSYIAPEVLKGKPYTQAADIYSFGIIIYVIATGKQPFINYVGNSNPDNRPNSTELKEFIDLFYISLNQKFDKS</sequence>
<proteinExistence type="predicted"/>
<dbReference type="GO" id="GO:0005524">
    <property type="term" value="F:ATP binding"/>
    <property type="evidence" value="ECO:0007669"/>
    <property type="project" value="InterPro"/>
</dbReference>
<dbReference type="CDD" id="cd00180">
    <property type="entry name" value="PKc"/>
    <property type="match status" value="1"/>
</dbReference>
<dbReference type="PANTHER" id="PTHR44329:SF297">
    <property type="entry name" value="RECEPTOR-INTERACTING SERINE_THREONINE-PROTEIN KINASE 3"/>
    <property type="match status" value="1"/>
</dbReference>
<dbReference type="GO" id="GO:0004674">
    <property type="term" value="F:protein serine/threonine kinase activity"/>
    <property type="evidence" value="ECO:0007669"/>
    <property type="project" value="TreeGrafter"/>
</dbReference>
<dbReference type="Pfam" id="PF00069">
    <property type="entry name" value="Pkinase"/>
    <property type="match status" value="1"/>
</dbReference>
<evidence type="ECO:0000259" key="1">
    <source>
        <dbReference type="PROSITE" id="PS50011"/>
    </source>
</evidence>
<dbReference type="Proteomes" id="UP000233469">
    <property type="component" value="Unassembled WGS sequence"/>
</dbReference>